<evidence type="ECO:0000259" key="1">
    <source>
        <dbReference type="Pfam" id="PF00135"/>
    </source>
</evidence>
<dbReference type="RefSeq" id="WP_095999711.1">
    <property type="nucleotide sequence ID" value="NZ_NSLI01000007.1"/>
</dbReference>
<dbReference type="AlphaFoldDB" id="A0A2A2SB58"/>
<evidence type="ECO:0000313" key="3">
    <source>
        <dbReference type="Proteomes" id="UP000218151"/>
    </source>
</evidence>
<dbReference type="Pfam" id="PF00135">
    <property type="entry name" value="COesterase"/>
    <property type="match status" value="1"/>
</dbReference>
<sequence>MLGGVFNSGLLAAPEARDATFDYQVAAPEVVDHGEELPLVFESLDRVPPLRAIATDRDRAVARVANACWINFARTGDPAGGECPAWPRYGFRQDRLMRFDVTSAAQAVPGAPLLDAFVRDGALGQQ</sequence>
<name>A0A2A2SB58_9SPHN</name>
<dbReference type="OrthoDB" id="9775851at2"/>
<organism evidence="2 3">
    <name type="scientific">Sphingomonas lenta</name>
    <dbReference type="NCBI Taxonomy" id="1141887"/>
    <lineage>
        <taxon>Bacteria</taxon>
        <taxon>Pseudomonadati</taxon>
        <taxon>Pseudomonadota</taxon>
        <taxon>Alphaproteobacteria</taxon>
        <taxon>Sphingomonadales</taxon>
        <taxon>Sphingomonadaceae</taxon>
        <taxon>Sphingomonas</taxon>
    </lineage>
</organism>
<protein>
    <recommendedName>
        <fullName evidence="1">Carboxylesterase type B domain-containing protein</fullName>
    </recommendedName>
</protein>
<dbReference type="SUPFAM" id="SSF53474">
    <property type="entry name" value="alpha/beta-Hydrolases"/>
    <property type="match status" value="1"/>
</dbReference>
<dbReference type="InterPro" id="IPR002018">
    <property type="entry name" value="CarbesteraseB"/>
</dbReference>
<reference evidence="3" key="1">
    <citation type="submission" date="2017-09" db="EMBL/GenBank/DDBJ databases">
        <authorList>
            <person name="Feng G."/>
            <person name="Zhu H."/>
        </authorList>
    </citation>
    <scope>NUCLEOTIDE SEQUENCE [LARGE SCALE GENOMIC DNA]</scope>
    <source>
        <strain evidence="3">1PNM-20</strain>
    </source>
</reference>
<gene>
    <name evidence="2" type="ORF">CKY28_17665</name>
</gene>
<dbReference type="InterPro" id="IPR029058">
    <property type="entry name" value="AB_hydrolase_fold"/>
</dbReference>
<evidence type="ECO:0000313" key="2">
    <source>
        <dbReference type="EMBL" id="PAX06420.1"/>
    </source>
</evidence>
<proteinExistence type="predicted"/>
<dbReference type="Proteomes" id="UP000218151">
    <property type="component" value="Unassembled WGS sequence"/>
</dbReference>
<accession>A0A2A2SB58</accession>
<dbReference type="Gene3D" id="3.40.50.1820">
    <property type="entry name" value="alpha/beta hydrolase"/>
    <property type="match status" value="1"/>
</dbReference>
<comment type="caution">
    <text evidence="2">The sequence shown here is derived from an EMBL/GenBank/DDBJ whole genome shotgun (WGS) entry which is preliminary data.</text>
</comment>
<keyword evidence="3" id="KW-1185">Reference proteome</keyword>
<feature type="domain" description="Carboxylesterase type B" evidence="1">
    <location>
        <begin position="28"/>
        <end position="103"/>
    </location>
</feature>
<dbReference type="EMBL" id="NSLI01000007">
    <property type="protein sequence ID" value="PAX06420.1"/>
    <property type="molecule type" value="Genomic_DNA"/>
</dbReference>